<dbReference type="SUPFAM" id="SSF103481">
    <property type="entry name" value="Multidrug resistance efflux transporter EmrE"/>
    <property type="match status" value="2"/>
</dbReference>
<dbReference type="PANTHER" id="PTHR22911">
    <property type="entry name" value="ACYL-MALONYL CONDENSING ENZYME-RELATED"/>
    <property type="match status" value="1"/>
</dbReference>
<keyword evidence="7 8" id="KW-0472">Membrane</keyword>
<feature type="domain" description="EamA" evidence="9">
    <location>
        <begin position="151"/>
        <end position="284"/>
    </location>
</feature>
<feature type="domain" description="EamA" evidence="9">
    <location>
        <begin position="10"/>
        <end position="146"/>
    </location>
</feature>
<feature type="transmembrane region" description="Helical" evidence="8">
    <location>
        <begin position="181"/>
        <end position="201"/>
    </location>
</feature>
<keyword evidence="3" id="KW-0813">Transport</keyword>
<organism evidence="10 11">
    <name type="scientific">Sphingomonas colocasiae</name>
    <dbReference type="NCBI Taxonomy" id="1848973"/>
    <lineage>
        <taxon>Bacteria</taxon>
        <taxon>Pseudomonadati</taxon>
        <taxon>Pseudomonadota</taxon>
        <taxon>Alphaproteobacteria</taxon>
        <taxon>Sphingomonadales</taxon>
        <taxon>Sphingomonadaceae</taxon>
        <taxon>Sphingomonas</taxon>
    </lineage>
</organism>
<feature type="transmembrane region" description="Helical" evidence="8">
    <location>
        <begin position="240"/>
        <end position="262"/>
    </location>
</feature>
<evidence type="ECO:0000256" key="2">
    <source>
        <dbReference type="ARBA" id="ARBA00007362"/>
    </source>
</evidence>
<feature type="transmembrane region" description="Helical" evidence="8">
    <location>
        <begin position="213"/>
        <end position="233"/>
    </location>
</feature>
<sequence>MDARISQGRAGLLYGLSAYLIWGFLPVFFKQLGSVSAGEVVAQRILWSLVLLAALIAFGRRWPHMRAALRNPVALRYLALSAALIAGNWLVYIWAVLNDHVLASSLGYFLNPLINVALGVIFLKERLGRVQMVAVALAAAGVLVLAWGAGSGLWISLTLAFSFGTYGLLRKMAPVEAIEGLSIETMILSPFALGWAMWLSATEKASFGSDHTITLLLVISGVVTAVPLLLFAAAARRMPYATLGLLQYVAPTIVFLLAVFVYGEPLTLSHILCFTLIWTGLAVYTAGTLAGMRRVQVPEPT</sequence>
<keyword evidence="6 8" id="KW-1133">Transmembrane helix</keyword>
<evidence type="ECO:0000256" key="6">
    <source>
        <dbReference type="ARBA" id="ARBA00022989"/>
    </source>
</evidence>
<keyword evidence="5 8" id="KW-0812">Transmembrane</keyword>
<evidence type="ECO:0000259" key="9">
    <source>
        <dbReference type="Pfam" id="PF00892"/>
    </source>
</evidence>
<dbReference type="PANTHER" id="PTHR22911:SF137">
    <property type="entry name" value="SOLUTE CARRIER FAMILY 35 MEMBER G2-RELATED"/>
    <property type="match status" value="1"/>
</dbReference>
<gene>
    <name evidence="10" type="primary">rarD</name>
    <name evidence="10" type="ORF">K7G82_26680</name>
</gene>
<evidence type="ECO:0000313" key="10">
    <source>
        <dbReference type="EMBL" id="MBY8825915.1"/>
    </source>
</evidence>
<feature type="transmembrane region" description="Helical" evidence="8">
    <location>
        <begin position="74"/>
        <end position="95"/>
    </location>
</feature>
<feature type="transmembrane region" description="Helical" evidence="8">
    <location>
        <begin position="41"/>
        <end position="62"/>
    </location>
</feature>
<feature type="transmembrane region" description="Helical" evidence="8">
    <location>
        <begin position="130"/>
        <end position="147"/>
    </location>
</feature>
<protein>
    <submittedName>
        <fullName evidence="10">EamA family transporter RarD</fullName>
    </submittedName>
</protein>
<dbReference type="InterPro" id="IPR000620">
    <property type="entry name" value="EamA_dom"/>
</dbReference>
<dbReference type="Proteomes" id="UP000706039">
    <property type="component" value="Unassembled WGS sequence"/>
</dbReference>
<evidence type="ECO:0000256" key="8">
    <source>
        <dbReference type="SAM" id="Phobius"/>
    </source>
</evidence>
<keyword evidence="4" id="KW-1003">Cell membrane</keyword>
<comment type="similarity">
    <text evidence="2">Belongs to the EamA transporter family.</text>
</comment>
<evidence type="ECO:0000256" key="3">
    <source>
        <dbReference type="ARBA" id="ARBA00022448"/>
    </source>
</evidence>
<evidence type="ECO:0000256" key="5">
    <source>
        <dbReference type="ARBA" id="ARBA00022692"/>
    </source>
</evidence>
<dbReference type="InterPro" id="IPR004626">
    <property type="entry name" value="RarD"/>
</dbReference>
<dbReference type="Pfam" id="PF00892">
    <property type="entry name" value="EamA"/>
    <property type="match status" value="2"/>
</dbReference>
<comment type="caution">
    <text evidence="10">The sequence shown here is derived from an EMBL/GenBank/DDBJ whole genome shotgun (WGS) entry which is preliminary data.</text>
</comment>
<evidence type="ECO:0000256" key="4">
    <source>
        <dbReference type="ARBA" id="ARBA00022475"/>
    </source>
</evidence>
<name>A0ABS7PZ45_9SPHN</name>
<dbReference type="EMBL" id="JAINVV010000013">
    <property type="protein sequence ID" value="MBY8825915.1"/>
    <property type="molecule type" value="Genomic_DNA"/>
</dbReference>
<evidence type="ECO:0000313" key="11">
    <source>
        <dbReference type="Proteomes" id="UP000706039"/>
    </source>
</evidence>
<dbReference type="RefSeq" id="WP_222993022.1">
    <property type="nucleotide sequence ID" value="NZ_JAINVV010000013.1"/>
</dbReference>
<dbReference type="NCBIfam" id="TIGR00688">
    <property type="entry name" value="rarD"/>
    <property type="match status" value="1"/>
</dbReference>
<feature type="transmembrane region" description="Helical" evidence="8">
    <location>
        <begin position="12"/>
        <end position="29"/>
    </location>
</feature>
<evidence type="ECO:0000256" key="1">
    <source>
        <dbReference type="ARBA" id="ARBA00004651"/>
    </source>
</evidence>
<comment type="subcellular location">
    <subcellularLocation>
        <location evidence="1">Cell membrane</location>
        <topology evidence="1">Multi-pass membrane protein</topology>
    </subcellularLocation>
</comment>
<feature type="transmembrane region" description="Helical" evidence="8">
    <location>
        <begin position="101"/>
        <end position="123"/>
    </location>
</feature>
<proteinExistence type="inferred from homology"/>
<keyword evidence="11" id="KW-1185">Reference proteome</keyword>
<evidence type="ECO:0000256" key="7">
    <source>
        <dbReference type="ARBA" id="ARBA00023136"/>
    </source>
</evidence>
<dbReference type="InterPro" id="IPR037185">
    <property type="entry name" value="EmrE-like"/>
</dbReference>
<reference evidence="10 11" key="1">
    <citation type="submission" date="2021-08" db="EMBL/GenBank/DDBJ databases">
        <authorList>
            <person name="Tuo L."/>
        </authorList>
    </citation>
    <scope>NUCLEOTIDE SEQUENCE [LARGE SCALE GENOMIC DNA]</scope>
    <source>
        <strain evidence="10 11">JCM 31229</strain>
    </source>
</reference>
<accession>A0ABS7PZ45</accession>
<feature type="transmembrane region" description="Helical" evidence="8">
    <location>
        <begin position="268"/>
        <end position="286"/>
    </location>
</feature>